<dbReference type="Gene3D" id="2.60.40.10">
    <property type="entry name" value="Immunoglobulins"/>
    <property type="match status" value="11"/>
</dbReference>
<dbReference type="GO" id="GO:0005886">
    <property type="term" value="C:plasma membrane"/>
    <property type="evidence" value="ECO:0007669"/>
    <property type="project" value="TreeGrafter"/>
</dbReference>
<evidence type="ECO:0000256" key="5">
    <source>
        <dbReference type="ARBA" id="ARBA00023136"/>
    </source>
</evidence>
<feature type="domain" description="PKD" evidence="7">
    <location>
        <begin position="1681"/>
        <end position="1774"/>
    </location>
</feature>
<sequence length="2383" mass="255445">MTRILYFRLLVGLLAMLPFLGKAQQCSTASFSIDADTVCVNQPIPITNTSVGASSYEWDFCGNGGALSNPTGIAQFSLSPDNTYGHDLVFDGTIWHSFIANYDRNSITRLDYVNGLEQPPISTSFGLGLSSCYSIAVIKEDNGNWYGIVSAYDGGGNAFVRLNFGTSLTNTPVASPAESLPGLAGVRGLQIVKENGSYYLLTAGGGSQNLIVVNLGNSLANGITGASVVVSSLSGAAFSRFKVLQNCNKWVGIASTLGGQLYQINFGSSIFSQATFQEINKGSIAGNVLIDVTLFKRFNKFYAIVSSLGQGMYLLSFNDVFSLNPTVSPLPVLGSANTLLGFGIAESQGYTYFVSASSDAKLYRLRMGTLCTSATVSNPTTALPSVVYNAPGKYYFSLFTNGNSTARDSVVVTSSNIKYNIEGSCNNPTFVFTSNSCVGATPASYLWNFGDGNTATTANATHTYTTPDQYNVTFTVTDGNGVAYSRQRKIVYQAAAPVADFTYINPVCSGGENFFTDNSISPIDTVVTWQWDLGNGTTANTKNAAAIYTTPGTYDVKLKIVTGNGCISEVTKSVNVVLGPEVNFGYQSLCFGDTVAFTDSSFFPAGTAYLEGSRLWSFGDNTTDTTQNPKHKFTEIKTYTVSLRVSSTDGCISSFTRNVTILPLPTANFSAPTLIFPNMSVPFTDISTVAAGQTIVDWTWDFGDPSSGANNTSAFSNPVHIFSVADIFNVSLTITTNKGCKHTVTKQIDILKNCPETNFSLSTHTANTLANIGATNGSSAGASKFQWDLCAGDLSKMPLLEQSFTSSYFVRNVSVVADKNKCYLFAPFFTTATINNPWQRFDFGNSFANTATPVLLGNPASGTTPNALSAPVCVRVFRKDTALYGLAINSSTGNLVRLFFADSVNSDIVTASPLAVTGITKPENIEIVQDGDSLYAFITCNNVGQINNLLVRLSFGTSFLNTPTVTFLDNPVLQANNSGALYGMSVIRDCNTWYMVVVSNSGKIIRLNFGMSLNRNPSYQNVTTQWTAGLTEITATNQFVKLSLHREMGKIYAIGVTRIGTMAYFKFNSLMESPLSRQVWSGNIFSIADVDIRDAQFIKVGSQWHGFAALNNNSLGVLKWSFPNPCSTPQPIRHDAVINNFAYTQAGTYYISLESSDSRDWISSFADSVVVSSTTAGADIVYACPSVSMNTPANACANQDLLLTANTDTTNQIAWDMCAGDLSDNISFESSSILPNMVRARGISIVKDGSEYFGLVASTSEGMPIIFTRFGTNFDNGASSFIYPTQGAVLNCFDAKLVKENGKWIGFLSNAPVINASIASQLVRLNWNGESLSSNTPQFSMISGRGQLNMPDGIELAEENGQKYLLVVNNSASRTIAVYNFGNSYLNSPSVSSFVVDSAVSIQRISMIKDCNRWYALVSDQQGGAVVRLDFSKGLHQKPSFKRISIGTNKFPTGLKLWRDNGKYYAVVVSFSNDINNHFKISFGDKMANNAISVTDMGNNGGLANNMVGFDMLTTNSSETKLIGVSAAVPIFVYKFKFPNPCNVASPIVAGGDSANVIYTQNGNYNIAVTVTDTNGNSYSMSQPIQVKNPVTADFIQSGGFCNGQTVVFTHTSVVDPNTQGLTYSWNFDDPSSSANTATTQDASHIFAQAGTYNVTYNVGSGSGCNSLKQKTIKIYNPPQANFSFQNSSIGLCANDSIAFTDASTTDVGDQINVYQWVIKDASQAILFTSSRKNPKFLFTEVGSYTATLTVWANGGCENVVTKTVDVTNLGAAVSIGVSNDFCEGSSVHFTTNSNSANIIDVLWHLGDNQTSTELNPTITYSSAGQRQITLQVTNSVGCVSTVSQSITIYSRPEAVINTNTAACRNSPLILSATSSISEGLITNYDWSFGDGTPTQNAATVSHTYTNVGLYNVKLIITTQYGCKDTADIVISVAPSPTAAFSAQSICMGKPVTFTNQSSSIGGSLTYLWQFRNATNTADLGTSTLANPTFTFANAGVYPVILTVQDGQCSNTTSQNIVISGIPQASISIEEGCVGTPFTFHDNSTYPTPSDVPVAWFWTITQNSQIIQTMTTQNPQVLLPAGTGYSVQLKIFTEKGCEAASPIFSFPVAAPPVAAFNVLTTTFTGAPFNVSFQNTSSNAVNYLWDFGDGQTSTETSPTHTYAAEGLYMVTLKAIRNACSDTATHSAGVFVNITKGVKLSNLSVSGSGSLTIAARIQNESNVELNTLTMKAQTSDGLTIQETWTGSILPNAALVYTFGAKLNVRNNNVVPFVCAETQLPNPAQEITPDNNSACQVISNNSFLLAVSPVPANQTLNIRYLVAQADEVTIELIDMLGKRVFVEEKGTMAAGKYEQDIDLQQMTAGMYYLRLIVGKQKVGEKVSVQH</sequence>
<dbReference type="Pfam" id="PF18962">
    <property type="entry name" value="Por_Secre_tail"/>
    <property type="match status" value="1"/>
</dbReference>
<feature type="domain" description="PKD" evidence="7">
    <location>
        <begin position="1937"/>
        <end position="2019"/>
    </location>
</feature>
<evidence type="ECO:0000313" key="8">
    <source>
        <dbReference type="EMBL" id="SFC53258.1"/>
    </source>
</evidence>
<feature type="domain" description="PKD" evidence="7">
    <location>
        <begin position="616"/>
        <end position="661"/>
    </location>
</feature>
<evidence type="ECO:0000256" key="3">
    <source>
        <dbReference type="ARBA" id="ARBA00022737"/>
    </source>
</evidence>
<dbReference type="GO" id="GO:0005261">
    <property type="term" value="F:monoatomic cation channel activity"/>
    <property type="evidence" value="ECO:0007669"/>
    <property type="project" value="TreeGrafter"/>
</dbReference>
<evidence type="ECO:0000256" key="1">
    <source>
        <dbReference type="ARBA" id="ARBA00004141"/>
    </source>
</evidence>
<dbReference type="InterPro" id="IPR023296">
    <property type="entry name" value="Glyco_hydro_beta-prop_sf"/>
</dbReference>
<keyword evidence="4" id="KW-1133">Transmembrane helix</keyword>
<dbReference type="NCBIfam" id="TIGR04183">
    <property type="entry name" value="Por_Secre_tail"/>
    <property type="match status" value="1"/>
</dbReference>
<dbReference type="SUPFAM" id="SSF49299">
    <property type="entry name" value="PKD domain"/>
    <property type="match status" value="10"/>
</dbReference>
<feature type="domain" description="PKD" evidence="7">
    <location>
        <begin position="441"/>
        <end position="481"/>
    </location>
</feature>
<dbReference type="InterPro" id="IPR026444">
    <property type="entry name" value="Secre_tail"/>
</dbReference>
<feature type="domain" description="PKD" evidence="7">
    <location>
        <begin position="1771"/>
        <end position="1849"/>
    </location>
</feature>
<dbReference type="InterPro" id="IPR000601">
    <property type="entry name" value="PKD_dom"/>
</dbReference>
<feature type="domain" description="PKD" evidence="7">
    <location>
        <begin position="2111"/>
        <end position="2190"/>
    </location>
</feature>
<dbReference type="SUPFAM" id="SSF75005">
    <property type="entry name" value="Arabinanase/levansucrase/invertase"/>
    <property type="match status" value="1"/>
</dbReference>
<proteinExistence type="predicted"/>
<protein>
    <submittedName>
        <fullName evidence="8">Por secretion system C-terminal sorting domain-containing protein</fullName>
    </submittedName>
</protein>
<dbReference type="GO" id="GO:0006816">
    <property type="term" value="P:calcium ion transport"/>
    <property type="evidence" value="ECO:0007669"/>
    <property type="project" value="TreeGrafter"/>
</dbReference>
<reference evidence="8 9" key="1">
    <citation type="submission" date="2016-10" db="EMBL/GenBank/DDBJ databases">
        <authorList>
            <person name="de Groot N.N."/>
        </authorList>
    </citation>
    <scope>NUCLEOTIDE SEQUENCE [LARGE SCALE GENOMIC DNA]</scope>
    <source>
        <strain evidence="8 9">DSM 6793</strain>
    </source>
</reference>
<keyword evidence="6" id="KW-0732">Signal</keyword>
<feature type="signal peptide" evidence="6">
    <location>
        <begin position="1"/>
        <end position="23"/>
    </location>
</feature>
<feature type="domain" description="PKD" evidence="7">
    <location>
        <begin position="664"/>
        <end position="750"/>
    </location>
</feature>
<dbReference type="PROSITE" id="PS50093">
    <property type="entry name" value="PKD"/>
    <property type="match status" value="10"/>
</dbReference>
<feature type="chain" id="PRO_5011692720" evidence="6">
    <location>
        <begin position="24"/>
        <end position="2383"/>
    </location>
</feature>
<evidence type="ECO:0000259" key="7">
    <source>
        <dbReference type="PROSITE" id="PS50093"/>
    </source>
</evidence>
<keyword evidence="9" id="KW-1185">Reference proteome</keyword>
<organism evidence="8 9">
    <name type="scientific">Flexibacter flexilis DSM 6793</name>
    <dbReference type="NCBI Taxonomy" id="927664"/>
    <lineage>
        <taxon>Bacteria</taxon>
        <taxon>Pseudomonadati</taxon>
        <taxon>Bacteroidota</taxon>
        <taxon>Cytophagia</taxon>
        <taxon>Cytophagales</taxon>
        <taxon>Flexibacteraceae</taxon>
        <taxon>Flexibacter</taxon>
    </lineage>
</organism>
<feature type="domain" description="PKD" evidence="7">
    <location>
        <begin position="1604"/>
        <end position="1664"/>
    </location>
</feature>
<dbReference type="OrthoDB" id="1521709at2"/>
<evidence type="ECO:0000313" key="9">
    <source>
        <dbReference type="Proteomes" id="UP000199514"/>
    </source>
</evidence>
<comment type="subcellular location">
    <subcellularLocation>
        <location evidence="1">Membrane</location>
        <topology evidence="1">Multi-pass membrane protein</topology>
    </subcellularLocation>
</comment>
<dbReference type="Proteomes" id="UP000199514">
    <property type="component" value="Unassembled WGS sequence"/>
</dbReference>
<evidence type="ECO:0000256" key="6">
    <source>
        <dbReference type="SAM" id="SignalP"/>
    </source>
</evidence>
<evidence type="ECO:0000256" key="4">
    <source>
        <dbReference type="ARBA" id="ARBA00022989"/>
    </source>
</evidence>
<dbReference type="PANTHER" id="PTHR46730">
    <property type="entry name" value="POLYCYSTIN-1"/>
    <property type="match status" value="1"/>
</dbReference>
<accession>A0A1I1K3D6</accession>
<dbReference type="CDD" id="cd00146">
    <property type="entry name" value="PKD"/>
    <property type="match status" value="8"/>
</dbReference>
<keyword evidence="2" id="KW-0812">Transmembrane</keyword>
<dbReference type="RefSeq" id="WP_091512576.1">
    <property type="nucleotide sequence ID" value="NZ_FOLE01000006.1"/>
</dbReference>
<evidence type="ECO:0000256" key="2">
    <source>
        <dbReference type="ARBA" id="ARBA00022692"/>
    </source>
</evidence>
<dbReference type="InterPro" id="IPR035986">
    <property type="entry name" value="PKD_dom_sf"/>
</dbReference>
<feature type="domain" description="PKD" evidence="7">
    <location>
        <begin position="1852"/>
        <end position="1938"/>
    </location>
</feature>
<dbReference type="PANTHER" id="PTHR46730:SF1">
    <property type="entry name" value="PLAT DOMAIN-CONTAINING PROTEIN"/>
    <property type="match status" value="1"/>
</dbReference>
<name>A0A1I1K3D6_9BACT</name>
<dbReference type="InterPro" id="IPR022409">
    <property type="entry name" value="PKD/Chitinase_dom"/>
</dbReference>
<dbReference type="STRING" id="927664.SAMN05421780_106158"/>
<feature type="domain" description="PKD" evidence="7">
    <location>
        <begin position="514"/>
        <end position="576"/>
    </location>
</feature>
<gene>
    <name evidence="8" type="ORF">SAMN05421780_106158</name>
</gene>
<dbReference type="EMBL" id="FOLE01000006">
    <property type="protein sequence ID" value="SFC53258.1"/>
    <property type="molecule type" value="Genomic_DNA"/>
</dbReference>
<dbReference type="InterPro" id="IPR013783">
    <property type="entry name" value="Ig-like_fold"/>
</dbReference>
<dbReference type="SMART" id="SM00089">
    <property type="entry name" value="PKD"/>
    <property type="match status" value="11"/>
</dbReference>
<keyword evidence="3" id="KW-0677">Repeat</keyword>
<keyword evidence="5" id="KW-0472">Membrane</keyword>
<dbReference type="Pfam" id="PF18911">
    <property type="entry name" value="PKD_4"/>
    <property type="match status" value="10"/>
</dbReference>